<keyword evidence="5" id="KW-0206">Cytoskeleton</keyword>
<dbReference type="Pfam" id="PF12926">
    <property type="entry name" value="MOZART2"/>
    <property type="match status" value="1"/>
</dbReference>
<dbReference type="AlphaFoldDB" id="A0A9P0K5Z5"/>
<evidence type="ECO:0000313" key="6">
    <source>
        <dbReference type="EMBL" id="CAH1964972.1"/>
    </source>
</evidence>
<organism evidence="6 7">
    <name type="scientific">Acanthoscelides obtectus</name>
    <name type="common">Bean weevil</name>
    <name type="synonym">Bruchus obtectus</name>
    <dbReference type="NCBI Taxonomy" id="200917"/>
    <lineage>
        <taxon>Eukaryota</taxon>
        <taxon>Metazoa</taxon>
        <taxon>Ecdysozoa</taxon>
        <taxon>Arthropoda</taxon>
        <taxon>Hexapoda</taxon>
        <taxon>Insecta</taxon>
        <taxon>Pterygota</taxon>
        <taxon>Neoptera</taxon>
        <taxon>Endopterygota</taxon>
        <taxon>Coleoptera</taxon>
        <taxon>Polyphaga</taxon>
        <taxon>Cucujiformia</taxon>
        <taxon>Chrysomeloidea</taxon>
        <taxon>Chrysomelidae</taxon>
        <taxon>Bruchinae</taxon>
        <taxon>Bruchini</taxon>
        <taxon>Acanthoscelides</taxon>
    </lineage>
</organism>
<evidence type="ECO:0000256" key="2">
    <source>
        <dbReference type="ARBA" id="ARBA00004300"/>
    </source>
</evidence>
<evidence type="ECO:0000313" key="7">
    <source>
        <dbReference type="Proteomes" id="UP001152888"/>
    </source>
</evidence>
<proteinExistence type="inferred from homology"/>
<dbReference type="EMBL" id="CAKOFQ010006720">
    <property type="protein sequence ID" value="CAH1964972.1"/>
    <property type="molecule type" value="Genomic_DNA"/>
</dbReference>
<reference evidence="6" key="1">
    <citation type="submission" date="2022-03" db="EMBL/GenBank/DDBJ databases">
        <authorList>
            <person name="Sayadi A."/>
        </authorList>
    </citation>
    <scope>NUCLEOTIDE SEQUENCE</scope>
</reference>
<comment type="caution">
    <text evidence="6">The sequence shown here is derived from an EMBL/GenBank/DDBJ whole genome shotgun (WGS) entry which is preliminary data.</text>
</comment>
<sequence length="79" mass="9270">MPSRIEAPMNHCVNLRPHQEDLLQLSELAGIHMDKKVFRLIMEMLNMGFNAETIYSLLKYIKNSRTRKPRVSLTKSKQK</sequence>
<dbReference type="GO" id="GO:0005819">
    <property type="term" value="C:spindle"/>
    <property type="evidence" value="ECO:0007669"/>
    <property type="project" value="UniProtKB-SubCell"/>
</dbReference>
<comment type="similarity">
    <text evidence="3">Belongs to the MOZART2 family.</text>
</comment>
<dbReference type="OrthoDB" id="10064769at2759"/>
<evidence type="ECO:0000256" key="5">
    <source>
        <dbReference type="ARBA" id="ARBA00023212"/>
    </source>
</evidence>
<protein>
    <submittedName>
        <fullName evidence="6">Uncharacterized protein</fullName>
    </submittedName>
</protein>
<dbReference type="InterPro" id="IPR024332">
    <property type="entry name" value="MOZART2"/>
</dbReference>
<accession>A0A9P0K5Z5</accession>
<keyword evidence="7" id="KW-1185">Reference proteome</keyword>
<name>A0A9P0K5Z5_ACAOB</name>
<evidence type="ECO:0000256" key="4">
    <source>
        <dbReference type="ARBA" id="ARBA00022490"/>
    </source>
</evidence>
<gene>
    <name evidence="6" type="ORF">ACAOBT_LOCUS6095</name>
</gene>
<comment type="subcellular location">
    <subcellularLocation>
        <location evidence="2">Cytoplasm</location>
        <location evidence="2">Cytoskeleton</location>
        <location evidence="2">Microtubule organizing center</location>
        <location evidence="2">Centrosome</location>
    </subcellularLocation>
    <subcellularLocation>
        <location evidence="1">Cytoplasm</location>
        <location evidence="1">Cytoskeleton</location>
        <location evidence="1">Spindle</location>
    </subcellularLocation>
</comment>
<dbReference type="Proteomes" id="UP001152888">
    <property type="component" value="Unassembled WGS sequence"/>
</dbReference>
<dbReference type="GO" id="GO:0005813">
    <property type="term" value="C:centrosome"/>
    <property type="evidence" value="ECO:0007669"/>
    <property type="project" value="UniProtKB-SubCell"/>
</dbReference>
<keyword evidence="4" id="KW-0963">Cytoplasm</keyword>
<evidence type="ECO:0000256" key="3">
    <source>
        <dbReference type="ARBA" id="ARBA00007286"/>
    </source>
</evidence>
<evidence type="ECO:0000256" key="1">
    <source>
        <dbReference type="ARBA" id="ARBA00004186"/>
    </source>
</evidence>